<accession>A0ACC0ZVS8</accession>
<organism evidence="1 2">
    <name type="scientific">Pistacia atlantica</name>
    <dbReference type="NCBI Taxonomy" id="434234"/>
    <lineage>
        <taxon>Eukaryota</taxon>
        <taxon>Viridiplantae</taxon>
        <taxon>Streptophyta</taxon>
        <taxon>Embryophyta</taxon>
        <taxon>Tracheophyta</taxon>
        <taxon>Spermatophyta</taxon>
        <taxon>Magnoliopsida</taxon>
        <taxon>eudicotyledons</taxon>
        <taxon>Gunneridae</taxon>
        <taxon>Pentapetalae</taxon>
        <taxon>rosids</taxon>
        <taxon>malvids</taxon>
        <taxon>Sapindales</taxon>
        <taxon>Anacardiaceae</taxon>
        <taxon>Pistacia</taxon>
    </lineage>
</organism>
<comment type="caution">
    <text evidence="1">The sequence shown here is derived from an EMBL/GenBank/DDBJ whole genome shotgun (WGS) entry which is preliminary data.</text>
</comment>
<keyword evidence="2" id="KW-1185">Reference proteome</keyword>
<reference evidence="2" key="1">
    <citation type="journal article" date="2023" name="G3 (Bethesda)">
        <title>Genome assembly and association tests identify interacting loci associated with vigor, precocity, and sex in interspecific pistachio rootstocks.</title>
        <authorList>
            <person name="Palmer W."/>
            <person name="Jacygrad E."/>
            <person name="Sagayaradj S."/>
            <person name="Cavanaugh K."/>
            <person name="Han R."/>
            <person name="Bertier L."/>
            <person name="Beede B."/>
            <person name="Kafkas S."/>
            <person name="Golino D."/>
            <person name="Preece J."/>
            <person name="Michelmore R."/>
        </authorList>
    </citation>
    <scope>NUCLEOTIDE SEQUENCE [LARGE SCALE GENOMIC DNA]</scope>
</reference>
<name>A0ACC0ZVS8_9ROSI</name>
<gene>
    <name evidence="1" type="ORF">Patl1_24353</name>
</gene>
<dbReference type="Proteomes" id="UP001164250">
    <property type="component" value="Chromosome 13"/>
</dbReference>
<sequence length="170" mass="19217">MSSGDSLPDNVQTLWGLLIGIKKPPGYWLTDLRTLRLRSVNDYSEPSNLKLGSIEELHHLTELYLLGKFSSGIKEIRLPQSLKILALSVSNLKDDPMRQLGAMPVLRELEIRYCPNLKKIEGLKNFSTLKELKLTNVAKEFASEVKGIISEDIINEQNLETHPPWVSSYS</sequence>
<proteinExistence type="predicted"/>
<dbReference type="EMBL" id="CM047909">
    <property type="protein sequence ID" value="KAJ0078857.1"/>
    <property type="molecule type" value="Genomic_DNA"/>
</dbReference>
<evidence type="ECO:0000313" key="2">
    <source>
        <dbReference type="Proteomes" id="UP001164250"/>
    </source>
</evidence>
<protein>
    <submittedName>
        <fullName evidence="1">Uncharacterized protein</fullName>
    </submittedName>
</protein>
<evidence type="ECO:0000313" key="1">
    <source>
        <dbReference type="EMBL" id="KAJ0078857.1"/>
    </source>
</evidence>